<gene>
    <name evidence="2" type="ORF">KDM90_06180</name>
</gene>
<feature type="transmembrane region" description="Helical" evidence="1">
    <location>
        <begin position="43"/>
        <end position="61"/>
    </location>
</feature>
<comment type="caution">
    <text evidence="2">The sequence shown here is derived from an EMBL/GenBank/DDBJ whole genome shotgun (WGS) entry which is preliminary data.</text>
</comment>
<keyword evidence="1" id="KW-1133">Transmembrane helix</keyword>
<proteinExistence type="predicted"/>
<evidence type="ECO:0000256" key="1">
    <source>
        <dbReference type="SAM" id="Phobius"/>
    </source>
</evidence>
<name>A0A941DZE7_9BURK</name>
<dbReference type="RefSeq" id="WP_212674724.1">
    <property type="nucleotide sequence ID" value="NZ_JAGSPJ010000002.1"/>
</dbReference>
<organism evidence="2 3">
    <name type="scientific">Undibacterium fentianense</name>
    <dbReference type="NCBI Taxonomy" id="2828728"/>
    <lineage>
        <taxon>Bacteria</taxon>
        <taxon>Pseudomonadati</taxon>
        <taxon>Pseudomonadota</taxon>
        <taxon>Betaproteobacteria</taxon>
        <taxon>Burkholderiales</taxon>
        <taxon>Oxalobacteraceae</taxon>
        <taxon>Undibacterium</taxon>
    </lineage>
</organism>
<evidence type="ECO:0000313" key="2">
    <source>
        <dbReference type="EMBL" id="MBR7799580.1"/>
    </source>
</evidence>
<sequence>MDGLETLLEPLFVLGLTLGLDTAFVETLVAVFVDFVPSLVEGAVIAFVEDFATTLALVLSVDLPTAFAGILGAVFVELFVTTEVSFFAGFFIALAIETNHPKRQGKVK</sequence>
<evidence type="ECO:0000313" key="3">
    <source>
        <dbReference type="Proteomes" id="UP000678545"/>
    </source>
</evidence>
<dbReference type="AlphaFoldDB" id="A0A941DZE7"/>
<keyword evidence="1" id="KW-0472">Membrane</keyword>
<feature type="transmembrane region" description="Helical" evidence="1">
    <location>
        <begin position="67"/>
        <end position="96"/>
    </location>
</feature>
<dbReference type="Proteomes" id="UP000678545">
    <property type="component" value="Unassembled WGS sequence"/>
</dbReference>
<keyword evidence="1" id="KW-0812">Transmembrane</keyword>
<dbReference type="EMBL" id="JAGSPJ010000002">
    <property type="protein sequence ID" value="MBR7799580.1"/>
    <property type="molecule type" value="Genomic_DNA"/>
</dbReference>
<accession>A0A941DZE7</accession>
<reference evidence="2" key="1">
    <citation type="submission" date="2021-04" db="EMBL/GenBank/DDBJ databases">
        <title>novel species isolated from subtropical streams in China.</title>
        <authorList>
            <person name="Lu H."/>
        </authorList>
    </citation>
    <scope>NUCLEOTIDE SEQUENCE</scope>
    <source>
        <strain evidence="2">FT137W</strain>
    </source>
</reference>
<protein>
    <submittedName>
        <fullName evidence="2">Uncharacterized protein</fullName>
    </submittedName>
</protein>
<keyword evidence="3" id="KW-1185">Reference proteome</keyword>
<feature type="transmembrane region" description="Helical" evidence="1">
    <location>
        <begin position="12"/>
        <end position="36"/>
    </location>
</feature>